<feature type="domain" description="TonB-dependent receptor plug" evidence="8">
    <location>
        <begin position="109"/>
        <end position="218"/>
    </location>
</feature>
<comment type="similarity">
    <text evidence="7">Belongs to the TonB-dependent receptor family.</text>
</comment>
<dbReference type="InterPro" id="IPR023997">
    <property type="entry name" value="TonB-dep_OMP_SusC/RagA_CS"/>
</dbReference>
<comment type="subcellular location">
    <subcellularLocation>
        <location evidence="1 7">Cell outer membrane</location>
        <topology evidence="1 7">Multi-pass membrane protein</topology>
    </subcellularLocation>
</comment>
<dbReference type="SUPFAM" id="SSF49464">
    <property type="entry name" value="Carboxypeptidase regulatory domain-like"/>
    <property type="match status" value="1"/>
</dbReference>
<dbReference type="NCBIfam" id="TIGR04057">
    <property type="entry name" value="SusC_RagA_signa"/>
    <property type="match status" value="1"/>
</dbReference>
<gene>
    <name evidence="9" type="ORF">FDK13_09535</name>
</gene>
<evidence type="ECO:0000256" key="5">
    <source>
        <dbReference type="ARBA" id="ARBA00023136"/>
    </source>
</evidence>
<dbReference type="InterPro" id="IPR036942">
    <property type="entry name" value="Beta-barrel_TonB_sf"/>
</dbReference>
<evidence type="ECO:0000256" key="7">
    <source>
        <dbReference type="PROSITE-ProRule" id="PRU01360"/>
    </source>
</evidence>
<keyword evidence="6 7" id="KW-0998">Cell outer membrane</keyword>
<reference evidence="9 10" key="1">
    <citation type="submission" date="2019-05" db="EMBL/GenBank/DDBJ databases">
        <title>Dyadobacter AR-3-8 sp. nov., isolated from arctic soil.</title>
        <authorList>
            <person name="Chaudhary D.K."/>
        </authorList>
    </citation>
    <scope>NUCLEOTIDE SEQUENCE [LARGE SCALE GENOMIC DNA]</scope>
    <source>
        <strain evidence="9 10">AR-3-8</strain>
    </source>
</reference>
<evidence type="ECO:0000256" key="2">
    <source>
        <dbReference type="ARBA" id="ARBA00022448"/>
    </source>
</evidence>
<protein>
    <submittedName>
        <fullName evidence="9">TonB-dependent receptor</fullName>
    </submittedName>
</protein>
<evidence type="ECO:0000259" key="8">
    <source>
        <dbReference type="Pfam" id="PF07715"/>
    </source>
</evidence>
<evidence type="ECO:0000313" key="9">
    <source>
        <dbReference type="EMBL" id="TKT92562.1"/>
    </source>
</evidence>
<dbReference type="Pfam" id="PF07715">
    <property type="entry name" value="Plug"/>
    <property type="match status" value="1"/>
</dbReference>
<dbReference type="SUPFAM" id="SSF56935">
    <property type="entry name" value="Porins"/>
    <property type="match status" value="1"/>
</dbReference>
<dbReference type="FunFam" id="2.170.130.10:FF:000003">
    <property type="entry name" value="SusC/RagA family TonB-linked outer membrane protein"/>
    <property type="match status" value="1"/>
</dbReference>
<evidence type="ECO:0000256" key="6">
    <source>
        <dbReference type="ARBA" id="ARBA00023237"/>
    </source>
</evidence>
<dbReference type="InterPro" id="IPR023996">
    <property type="entry name" value="TonB-dep_OMP_SusC/RagA"/>
</dbReference>
<keyword evidence="4 7" id="KW-0812">Transmembrane</keyword>
<dbReference type="Gene3D" id="2.40.170.20">
    <property type="entry name" value="TonB-dependent receptor, beta-barrel domain"/>
    <property type="match status" value="1"/>
</dbReference>
<dbReference type="Gene3D" id="2.60.40.1120">
    <property type="entry name" value="Carboxypeptidase-like, regulatory domain"/>
    <property type="match status" value="1"/>
</dbReference>
<evidence type="ECO:0000256" key="3">
    <source>
        <dbReference type="ARBA" id="ARBA00022452"/>
    </source>
</evidence>
<dbReference type="AlphaFoldDB" id="A0A4U6D5H2"/>
<organism evidence="9 10">
    <name type="scientific">Dyadobacter frigoris</name>
    <dbReference type="NCBI Taxonomy" id="2576211"/>
    <lineage>
        <taxon>Bacteria</taxon>
        <taxon>Pseudomonadati</taxon>
        <taxon>Bacteroidota</taxon>
        <taxon>Cytophagia</taxon>
        <taxon>Cytophagales</taxon>
        <taxon>Spirosomataceae</taxon>
        <taxon>Dyadobacter</taxon>
    </lineage>
</organism>
<dbReference type="Gene3D" id="2.170.130.10">
    <property type="entry name" value="TonB-dependent receptor, plug domain"/>
    <property type="match status" value="1"/>
</dbReference>
<dbReference type="InterPro" id="IPR012910">
    <property type="entry name" value="Plug_dom"/>
</dbReference>
<evidence type="ECO:0000256" key="4">
    <source>
        <dbReference type="ARBA" id="ARBA00022692"/>
    </source>
</evidence>
<keyword evidence="5 7" id="KW-0472">Membrane</keyword>
<dbReference type="InterPro" id="IPR037066">
    <property type="entry name" value="Plug_dom_sf"/>
</dbReference>
<dbReference type="GO" id="GO:0009279">
    <property type="term" value="C:cell outer membrane"/>
    <property type="evidence" value="ECO:0007669"/>
    <property type="project" value="UniProtKB-SubCell"/>
</dbReference>
<dbReference type="Proteomes" id="UP000304900">
    <property type="component" value="Unassembled WGS sequence"/>
</dbReference>
<dbReference type="NCBIfam" id="TIGR04056">
    <property type="entry name" value="OMP_RagA_SusC"/>
    <property type="match status" value="1"/>
</dbReference>
<dbReference type="InterPro" id="IPR039426">
    <property type="entry name" value="TonB-dep_rcpt-like"/>
</dbReference>
<dbReference type="Pfam" id="PF13715">
    <property type="entry name" value="CarbopepD_reg_2"/>
    <property type="match status" value="1"/>
</dbReference>
<accession>A0A4U6D5H2</accession>
<keyword evidence="10" id="KW-1185">Reference proteome</keyword>
<evidence type="ECO:0000313" key="10">
    <source>
        <dbReference type="Proteomes" id="UP000304900"/>
    </source>
</evidence>
<evidence type="ECO:0000256" key="1">
    <source>
        <dbReference type="ARBA" id="ARBA00004571"/>
    </source>
</evidence>
<dbReference type="EMBL" id="SZVO01000004">
    <property type="protein sequence ID" value="TKT92562.1"/>
    <property type="molecule type" value="Genomic_DNA"/>
</dbReference>
<dbReference type="InterPro" id="IPR008969">
    <property type="entry name" value="CarboxyPept-like_regulatory"/>
</dbReference>
<name>A0A4U6D5H2_9BACT</name>
<sequence>MFSFLLIDPDIVLAQNLRELKGSVTDAKTKEPIPGANIVLKGTTTGTSTDKDGNFSIQVSDESIITASFVGYDAYEVRVSNRSSLKILLEPGQANLDEVVVVGYGTQKKANLTGAVSSVDSKTIQNRPVNNLASALQGAAAGLIVTRSSGQPGNEDIRIQIRGQTSANGGVNPLLIVDGVAAPIGTLTALNPNDVENVTILKDAAAAAIYGAQAAGGVILVTTKKGKSGKTVFEYSTLYGMTKPMNLPERLSLLQEAEYVNLSQTNAGFARGYTDVDLERIRNNVPYVVNPSDTNRYIFYNQENPMKQILRNHSSTRSHNFSARGGTDKINYATSLGYFGQQGIFKVGPDKLDRINARINMGVQLTKSISFDTRIAYTHQEIKSSSRSAGGVGSVDLLNQLYRFRQRWPLLTPEGRLNGAGVGSGIDTYAYLKEGGYNNTNNNNFDGVFTLKVATPIKGLQLRGVYGAQYQRSDNAVFNRTVTTWYRYTPGLLLNSPNSYGLDRALTSNKNVQFLADYDVVLGTRHKIHALAGYQWEDSRYSSVYAAAQNLISNDLPSLNLGDNTTKTNSETIYTYANQSYFGRLNYSFADKYLFEATLRMDESSRLSPDLRRKTFPAVSAGWNLQKEDWFANVLPLFSEFKLRGSWGQLGSALGGAIGYYDYMNVLSSGSGLVLGNPETRSTYFYQSQVPSANLTWETVQTTNWGADFGFLKNKLQVSADYYVKYNKNMLTPQILPATFGVSTPRKNNGELKSWGWELEAKYNDRAGNLIYSVGFNVSDNNNKLISYNGEKVIYPGTIGTLEGYGRNSIWGYKTDGYFKSKEEVRDSWTFQDTRTGPGDVKYIDVNGDGRINSGNGTPENHGDLVYMGTDQPRYTFGFNGSMEYKGFDFSFFLQGVGKRTLFPTYYAVAPQPDSWIMPLKLHMDYWTPENPNARFPRPYLRDTHNYLPSDKWIFNGRYVRLKNIQVGYSLPSAMLSKIKISRARIFFSGQDLLTLSSLGVFKQLLNPEYATGGGHDYPIASTASLGLNISF</sequence>
<keyword evidence="3 7" id="KW-1134">Transmembrane beta strand</keyword>
<keyword evidence="2 7" id="KW-0813">Transport</keyword>
<dbReference type="PROSITE" id="PS52016">
    <property type="entry name" value="TONB_DEPENDENT_REC_3"/>
    <property type="match status" value="1"/>
</dbReference>
<dbReference type="OrthoDB" id="9768177at2"/>
<comment type="caution">
    <text evidence="9">The sequence shown here is derived from an EMBL/GenBank/DDBJ whole genome shotgun (WGS) entry which is preliminary data.</text>
</comment>
<proteinExistence type="inferred from homology"/>
<keyword evidence="9" id="KW-0675">Receptor</keyword>